<feature type="compositionally biased region" description="Acidic residues" evidence="1">
    <location>
        <begin position="158"/>
        <end position="171"/>
    </location>
</feature>
<sequence>MADVLLEAPNFSARFETLTGFAPQNLEAVPATTHNSFMVAVERELRLAGLTLAGHGDFVVTGFAALDSGPGRISVEHFQQALRSGAFIEELNRLRRQLHEDFDLDRSTSITVAGLSLGVSLVYVLWLVRGGVLLGSYLSALPAWRLLDPLPVLARAGDEEEDGDEDDETFDPDQAKGGDPLRGFT</sequence>
<evidence type="ECO:0000256" key="1">
    <source>
        <dbReference type="SAM" id="MobiDB-lite"/>
    </source>
</evidence>
<comment type="caution">
    <text evidence="2">The sequence shown here is derived from an EMBL/GenBank/DDBJ whole genome shotgun (WGS) entry which is preliminary data.</text>
</comment>
<reference evidence="2 3" key="2">
    <citation type="submission" date="2020-06" db="EMBL/GenBank/DDBJ databases">
        <title>Ramlibacter rhizophilus sp. nov., isolated from rhizosphere soil of national flower Mugunghwa from South Korea.</title>
        <authorList>
            <person name="Zheng-Fei Y."/>
            <person name="Huan T."/>
        </authorList>
    </citation>
    <scope>NUCLEOTIDE SEQUENCE [LARGE SCALE GENOMIC DNA]</scope>
    <source>
        <strain evidence="2 3">B156</strain>
    </source>
</reference>
<evidence type="ECO:0000313" key="2">
    <source>
        <dbReference type="EMBL" id="NNU42824.1"/>
    </source>
</evidence>
<accession>A0A849K8R4</accession>
<feature type="region of interest" description="Disordered" evidence="1">
    <location>
        <begin position="156"/>
        <end position="185"/>
    </location>
</feature>
<dbReference type="Proteomes" id="UP000552954">
    <property type="component" value="Unassembled WGS sequence"/>
</dbReference>
<organism evidence="2 3">
    <name type="scientific">Ramlibacter montanisoli</name>
    <dbReference type="NCBI Taxonomy" id="2732512"/>
    <lineage>
        <taxon>Bacteria</taxon>
        <taxon>Pseudomonadati</taxon>
        <taxon>Pseudomonadota</taxon>
        <taxon>Betaproteobacteria</taxon>
        <taxon>Burkholderiales</taxon>
        <taxon>Comamonadaceae</taxon>
        <taxon>Ramlibacter</taxon>
    </lineage>
</organism>
<evidence type="ECO:0000313" key="3">
    <source>
        <dbReference type="Proteomes" id="UP000552954"/>
    </source>
</evidence>
<dbReference type="RefSeq" id="WP_171556290.1">
    <property type="nucleotide sequence ID" value="NZ_JABFCS010000001.1"/>
</dbReference>
<keyword evidence="3" id="KW-1185">Reference proteome</keyword>
<dbReference type="EMBL" id="JABFCS010000001">
    <property type="protein sequence ID" value="NNU42824.1"/>
    <property type="molecule type" value="Genomic_DNA"/>
</dbReference>
<dbReference type="AlphaFoldDB" id="A0A849K8R4"/>
<proteinExistence type="predicted"/>
<reference evidence="2 3" key="1">
    <citation type="submission" date="2020-05" db="EMBL/GenBank/DDBJ databases">
        <authorList>
            <person name="Khan S.A."/>
            <person name="Jeon C.O."/>
            <person name="Chun B.H."/>
        </authorList>
    </citation>
    <scope>NUCLEOTIDE SEQUENCE [LARGE SCALE GENOMIC DNA]</scope>
    <source>
        <strain evidence="2 3">B156</strain>
    </source>
</reference>
<name>A0A849K8R4_9BURK</name>
<protein>
    <submittedName>
        <fullName evidence="2">Uncharacterized protein</fullName>
    </submittedName>
</protein>
<gene>
    <name evidence="2" type="ORF">HK415_06065</name>
</gene>